<organism evidence="2 3">
    <name type="scientific">Streptomyces aureus</name>
    <dbReference type="NCBI Taxonomy" id="193461"/>
    <lineage>
        <taxon>Bacteria</taxon>
        <taxon>Bacillati</taxon>
        <taxon>Actinomycetota</taxon>
        <taxon>Actinomycetes</taxon>
        <taxon>Kitasatosporales</taxon>
        <taxon>Streptomycetaceae</taxon>
        <taxon>Streptomyces</taxon>
    </lineage>
</organism>
<evidence type="ECO:0000313" key="3">
    <source>
        <dbReference type="Proteomes" id="UP001571476"/>
    </source>
</evidence>
<name>A0ABV4SPD8_9ACTN</name>
<dbReference type="EMBL" id="JBGOSP010000012">
    <property type="protein sequence ID" value="MFA3839479.1"/>
    <property type="molecule type" value="Genomic_DNA"/>
</dbReference>
<evidence type="ECO:0000256" key="1">
    <source>
        <dbReference type="SAM" id="MobiDB-lite"/>
    </source>
</evidence>
<evidence type="ECO:0000313" key="2">
    <source>
        <dbReference type="EMBL" id="MFA3839479.1"/>
    </source>
</evidence>
<accession>A0ABV4SPD8</accession>
<protein>
    <recommendedName>
        <fullName evidence="4">Transposase</fullName>
    </recommendedName>
</protein>
<proteinExistence type="predicted"/>
<sequence>MQLGGTTVTERQLQHLIGMSEREREEACPTSPGRSRLTAHKAIPVST</sequence>
<keyword evidence="3" id="KW-1185">Reference proteome</keyword>
<dbReference type="RefSeq" id="WP_372564282.1">
    <property type="nucleotide sequence ID" value="NZ_JBGOSP010000012.1"/>
</dbReference>
<reference evidence="2 3" key="1">
    <citation type="submission" date="2024-08" db="EMBL/GenBank/DDBJ databases">
        <title>Genome sequence of Streptomyces aureus CACIA-1.46HGO.</title>
        <authorList>
            <person name="Evangelista-Martinez Z."/>
        </authorList>
    </citation>
    <scope>NUCLEOTIDE SEQUENCE [LARGE SCALE GENOMIC DNA]</scope>
    <source>
        <strain evidence="2 3">CACIA-1.46HGO</strain>
    </source>
</reference>
<evidence type="ECO:0008006" key="4">
    <source>
        <dbReference type="Google" id="ProtNLM"/>
    </source>
</evidence>
<dbReference type="Proteomes" id="UP001571476">
    <property type="component" value="Unassembled WGS sequence"/>
</dbReference>
<gene>
    <name evidence="2" type="ORF">ACEG43_25410</name>
</gene>
<comment type="caution">
    <text evidence="2">The sequence shown here is derived from an EMBL/GenBank/DDBJ whole genome shotgun (WGS) entry which is preliminary data.</text>
</comment>
<feature type="region of interest" description="Disordered" evidence="1">
    <location>
        <begin position="19"/>
        <end position="47"/>
    </location>
</feature>